<protein>
    <submittedName>
        <fullName evidence="9">Competence protein ComEC</fullName>
    </submittedName>
</protein>
<feature type="transmembrane region" description="Helical" evidence="6">
    <location>
        <begin position="483"/>
        <end position="501"/>
    </location>
</feature>
<comment type="caution">
    <text evidence="9">The sequence shown here is derived from an EMBL/GenBank/DDBJ whole genome shotgun (WGS) entry which is preliminary data.</text>
</comment>
<feature type="transmembrane region" description="Helical" evidence="6">
    <location>
        <begin position="58"/>
        <end position="78"/>
    </location>
</feature>
<keyword evidence="10" id="KW-1185">Reference proteome</keyword>
<evidence type="ECO:0000256" key="2">
    <source>
        <dbReference type="ARBA" id="ARBA00022475"/>
    </source>
</evidence>
<proteinExistence type="predicted"/>
<feature type="transmembrane region" description="Helical" evidence="6">
    <location>
        <begin position="31"/>
        <end position="51"/>
    </location>
</feature>
<evidence type="ECO:0000256" key="3">
    <source>
        <dbReference type="ARBA" id="ARBA00022692"/>
    </source>
</evidence>
<evidence type="ECO:0000256" key="1">
    <source>
        <dbReference type="ARBA" id="ARBA00004651"/>
    </source>
</evidence>
<dbReference type="EMBL" id="JAVDVI010000001">
    <property type="protein sequence ID" value="MDR6966385.1"/>
    <property type="molecule type" value="Genomic_DNA"/>
</dbReference>
<feature type="transmembrane region" description="Helical" evidence="6">
    <location>
        <begin position="252"/>
        <end position="276"/>
    </location>
</feature>
<feature type="domain" description="ComEC/Rec2-related protein" evidence="7">
    <location>
        <begin position="234"/>
        <end position="503"/>
    </location>
</feature>
<evidence type="ECO:0000256" key="5">
    <source>
        <dbReference type="ARBA" id="ARBA00023136"/>
    </source>
</evidence>
<evidence type="ECO:0000313" key="9">
    <source>
        <dbReference type="EMBL" id="MDR6966385.1"/>
    </source>
</evidence>
<feature type="transmembrane region" description="Helical" evidence="6">
    <location>
        <begin position="359"/>
        <end position="378"/>
    </location>
</feature>
<sequence>MKVLQFPLARITLFFIAGILSAFYLKPDLSSVFLFLGFFSVVFILSFFLSIKKINQKIHFAISTYLLSFLIGATTLVVHNDYFDKENYIHLVAETDREYTIAVTLREKLKTTSYNERYVATVNYIDGIKTNGKILLNIRKDSLKHKLEIGSNLLLKENIYKHKHPYNPDQFDYGKYLENKSILSQVYVDVQEIKINDKITKNLWYYSSKLRNRIIENLEKSNFNNTELNIAVALILGQKQDISPEVMQDYQYAGAVHILSVSGLHVGYILLFLNFLLRRIPKTRVGNLTKLFLIISCLWCFAIIAGLSPSIVRSVTMFSFIAIGMHLRRKTNIFHTLIVSMLLILIFQPSFLFDVGFQLSYFALFFILWLQPILSGFWKPENKVCKYLWDILTVSFSAQIGTFPLSIYYFHQFPGLFFLTNMIILPFLGFIMGLGMVVMIWALFGLVPLIFVKALEYSIFGLNWIINWIASFESFIFRDIPFNIYMEISLYVWIAMSVLWMEKRSFKRLVFVLSAFILFQISLFGTKYHTENQNEMLVFHSRKNSIFVERKGKQLKVFANDSILKNLEQDKNLKSFTVANFIETIKKEKSSNFYYFNQKKIFVIDSSGVYPKNIKPDVVLLIQSPKVNLDRFLLVHKPEIIVADGSNYKTYIERWKATCEKQKIPFHAVGEKGFYRIE</sequence>
<dbReference type="PANTHER" id="PTHR30619">
    <property type="entry name" value="DNA INTERNALIZATION/COMPETENCE PROTEIN COMEC/REC2"/>
    <property type="match status" value="1"/>
</dbReference>
<accession>A0ABU1TK74</accession>
<evidence type="ECO:0000256" key="6">
    <source>
        <dbReference type="SAM" id="Phobius"/>
    </source>
</evidence>
<reference evidence="9 10" key="1">
    <citation type="submission" date="2023-07" db="EMBL/GenBank/DDBJ databases">
        <title>Sorghum-associated microbial communities from plants grown in Nebraska, USA.</title>
        <authorList>
            <person name="Schachtman D."/>
        </authorList>
    </citation>
    <scope>NUCLEOTIDE SEQUENCE [LARGE SCALE GENOMIC DNA]</scope>
    <source>
        <strain evidence="9 10">3773</strain>
    </source>
</reference>
<dbReference type="PANTHER" id="PTHR30619:SF1">
    <property type="entry name" value="RECOMBINATION PROTEIN 2"/>
    <property type="match status" value="1"/>
</dbReference>
<dbReference type="RefSeq" id="WP_310023934.1">
    <property type="nucleotide sequence ID" value="NZ_JAVDVI010000001.1"/>
</dbReference>
<feature type="transmembrane region" description="Helical" evidence="6">
    <location>
        <begin position="508"/>
        <end position="526"/>
    </location>
</feature>
<feature type="transmembrane region" description="Helical" evidence="6">
    <location>
        <begin position="423"/>
        <end position="452"/>
    </location>
</feature>
<dbReference type="Pfam" id="PF13567">
    <property type="entry name" value="DUF4131"/>
    <property type="match status" value="1"/>
</dbReference>
<keyword evidence="2" id="KW-1003">Cell membrane</keyword>
<comment type="subcellular location">
    <subcellularLocation>
        <location evidence="1">Cell membrane</location>
        <topology evidence="1">Multi-pass membrane protein</topology>
    </subcellularLocation>
</comment>
<dbReference type="NCBIfam" id="TIGR00360">
    <property type="entry name" value="ComEC_N-term"/>
    <property type="match status" value="1"/>
</dbReference>
<dbReference type="InterPro" id="IPR025405">
    <property type="entry name" value="DUF4131"/>
</dbReference>
<evidence type="ECO:0000256" key="4">
    <source>
        <dbReference type="ARBA" id="ARBA00022989"/>
    </source>
</evidence>
<dbReference type="Proteomes" id="UP001255185">
    <property type="component" value="Unassembled WGS sequence"/>
</dbReference>
<keyword evidence="5 6" id="KW-0472">Membrane</keyword>
<evidence type="ECO:0000259" key="7">
    <source>
        <dbReference type="Pfam" id="PF03772"/>
    </source>
</evidence>
<feature type="transmembrane region" description="Helical" evidence="6">
    <location>
        <begin position="387"/>
        <end position="411"/>
    </location>
</feature>
<evidence type="ECO:0000259" key="8">
    <source>
        <dbReference type="Pfam" id="PF13567"/>
    </source>
</evidence>
<organism evidence="9 10">
    <name type="scientific">Flavobacterium arsenatis</name>
    <dbReference type="NCBI Taxonomy" id="1484332"/>
    <lineage>
        <taxon>Bacteria</taxon>
        <taxon>Pseudomonadati</taxon>
        <taxon>Bacteroidota</taxon>
        <taxon>Flavobacteriia</taxon>
        <taxon>Flavobacteriales</taxon>
        <taxon>Flavobacteriaceae</taxon>
        <taxon>Flavobacterium</taxon>
    </lineage>
</organism>
<feature type="transmembrane region" description="Helical" evidence="6">
    <location>
        <begin position="288"/>
        <end position="305"/>
    </location>
</feature>
<dbReference type="Pfam" id="PF03772">
    <property type="entry name" value="Competence"/>
    <property type="match status" value="1"/>
</dbReference>
<feature type="transmembrane region" description="Helical" evidence="6">
    <location>
        <begin position="334"/>
        <end position="353"/>
    </location>
</feature>
<dbReference type="InterPro" id="IPR052159">
    <property type="entry name" value="Competence_DNA_uptake"/>
</dbReference>
<evidence type="ECO:0000313" key="10">
    <source>
        <dbReference type="Proteomes" id="UP001255185"/>
    </source>
</evidence>
<gene>
    <name evidence="9" type="ORF">J2X31_000378</name>
</gene>
<feature type="domain" description="DUF4131" evidence="8">
    <location>
        <begin position="32"/>
        <end position="189"/>
    </location>
</feature>
<dbReference type="InterPro" id="IPR004477">
    <property type="entry name" value="ComEC_N"/>
</dbReference>
<keyword evidence="3 6" id="KW-0812">Transmembrane</keyword>
<feature type="transmembrane region" description="Helical" evidence="6">
    <location>
        <begin position="7"/>
        <end position="25"/>
    </location>
</feature>
<name>A0ABU1TK74_9FLAO</name>
<keyword evidence="4 6" id="KW-1133">Transmembrane helix</keyword>